<feature type="transmembrane region" description="Helical" evidence="25">
    <location>
        <begin position="536"/>
        <end position="555"/>
    </location>
</feature>
<dbReference type="InterPro" id="IPR008045">
    <property type="entry name" value="MCM2"/>
</dbReference>
<dbReference type="PROSITE" id="PS50051">
    <property type="entry name" value="MCM_2"/>
    <property type="match status" value="1"/>
</dbReference>
<dbReference type="InterPro" id="IPR033762">
    <property type="entry name" value="MCM_OB"/>
</dbReference>
<dbReference type="GO" id="GO:0005656">
    <property type="term" value="C:nuclear pre-replicative complex"/>
    <property type="evidence" value="ECO:0007669"/>
    <property type="project" value="UniProtKB-ARBA"/>
</dbReference>
<evidence type="ECO:0000256" key="6">
    <source>
        <dbReference type="ARBA" id="ARBA00022448"/>
    </source>
</evidence>
<feature type="compositionally biased region" description="Polar residues" evidence="24">
    <location>
        <begin position="24"/>
        <end position="43"/>
    </location>
</feature>
<dbReference type="GO" id="GO:0043596">
    <property type="term" value="C:nuclear replication fork"/>
    <property type="evidence" value="ECO:0007669"/>
    <property type="project" value="UniProtKB-ARBA"/>
</dbReference>
<evidence type="ECO:0000256" key="16">
    <source>
        <dbReference type="ARBA" id="ARBA00022989"/>
    </source>
</evidence>
<feature type="transmembrane region" description="Helical" evidence="25">
    <location>
        <begin position="344"/>
        <end position="365"/>
    </location>
</feature>
<evidence type="ECO:0000256" key="3">
    <source>
        <dbReference type="ARBA" id="ARBA00008010"/>
    </source>
</evidence>
<dbReference type="PANTHER" id="PTHR11630:SF44">
    <property type="entry name" value="DNA REPLICATION LICENSING FACTOR MCM2"/>
    <property type="match status" value="1"/>
</dbReference>
<feature type="transmembrane region" description="Helical" evidence="25">
    <location>
        <begin position="291"/>
        <end position="310"/>
    </location>
</feature>
<accession>A0A0G4MPY3</accession>
<dbReference type="InterPro" id="IPR027925">
    <property type="entry name" value="MCM_N"/>
</dbReference>
<dbReference type="SUPFAM" id="SSF52540">
    <property type="entry name" value="P-loop containing nucleoside triphosphate hydrolases"/>
    <property type="match status" value="1"/>
</dbReference>
<dbReference type="GO" id="GO:0006279">
    <property type="term" value="P:premeiotic DNA replication"/>
    <property type="evidence" value="ECO:0007669"/>
    <property type="project" value="UniProtKB-ARBA"/>
</dbReference>
<evidence type="ECO:0000256" key="1">
    <source>
        <dbReference type="ARBA" id="ARBA00004123"/>
    </source>
</evidence>
<dbReference type="Pfam" id="PF12619">
    <property type="entry name" value="MCM2_N"/>
    <property type="match status" value="2"/>
</dbReference>
<dbReference type="InterPro" id="IPR004840">
    <property type="entry name" value="Amino_acid_permease_CS"/>
</dbReference>
<dbReference type="Gene3D" id="2.20.28.10">
    <property type="match status" value="1"/>
</dbReference>
<evidence type="ECO:0000256" key="8">
    <source>
        <dbReference type="ARBA" id="ARBA00022705"/>
    </source>
</evidence>
<feature type="transmembrane region" description="Helical" evidence="25">
    <location>
        <begin position="2639"/>
        <end position="2660"/>
    </location>
</feature>
<dbReference type="GO" id="GO:0043138">
    <property type="term" value="F:3'-5' DNA helicase activity"/>
    <property type="evidence" value="ECO:0007669"/>
    <property type="project" value="TreeGrafter"/>
</dbReference>
<feature type="transmembrane region" description="Helical" evidence="25">
    <location>
        <begin position="177"/>
        <end position="197"/>
    </location>
</feature>
<dbReference type="FunFam" id="3.30.1640.10:FF:000003">
    <property type="entry name" value="DNA helicase"/>
    <property type="match status" value="2"/>
</dbReference>
<evidence type="ECO:0000256" key="22">
    <source>
        <dbReference type="ARBA" id="ARBA00074927"/>
    </source>
</evidence>
<evidence type="ECO:0000256" key="23">
    <source>
        <dbReference type="ARBA" id="ARBA00078186"/>
    </source>
</evidence>
<evidence type="ECO:0000256" key="18">
    <source>
        <dbReference type="ARBA" id="ARBA00023136"/>
    </source>
</evidence>
<evidence type="ECO:0000256" key="20">
    <source>
        <dbReference type="ARBA" id="ARBA00023306"/>
    </source>
</evidence>
<keyword evidence="18 25" id="KW-0472">Membrane</keyword>
<protein>
    <recommendedName>
        <fullName evidence="5">DNA replication licensing factor MCM2</fullName>
        <ecNumber evidence="4">3.6.4.12</ecNumber>
    </recommendedName>
    <alternativeName>
        <fullName evidence="22">DNA replication licensing factor mcm2</fullName>
    </alternativeName>
    <alternativeName>
        <fullName evidence="23">Minichromosome maintenance protein 2</fullName>
    </alternativeName>
</protein>
<dbReference type="PROSITE" id="PS00847">
    <property type="entry name" value="MCM_1"/>
    <property type="match status" value="1"/>
</dbReference>
<dbReference type="EC" id="3.6.4.12" evidence="4"/>
<evidence type="ECO:0000256" key="15">
    <source>
        <dbReference type="ARBA" id="ARBA00022840"/>
    </source>
</evidence>
<feature type="transmembrane region" description="Helical" evidence="25">
    <location>
        <begin position="209"/>
        <end position="229"/>
    </location>
</feature>
<proteinExistence type="inferred from homology"/>
<comment type="similarity">
    <text evidence="3">Belongs to the MCM family.</text>
</comment>
<dbReference type="GO" id="GO:0003682">
    <property type="term" value="F:chromatin binding"/>
    <property type="evidence" value="ECO:0007669"/>
    <property type="project" value="UniProtKB-ARBA"/>
</dbReference>
<keyword evidence="12" id="KW-0378">Hydrolase</keyword>
<evidence type="ECO:0000313" key="28">
    <source>
        <dbReference type="Proteomes" id="UP000045706"/>
    </source>
</evidence>
<feature type="transmembrane region" description="Helical" evidence="25">
    <location>
        <begin position="500"/>
        <end position="516"/>
    </location>
</feature>
<dbReference type="GO" id="GO:0055085">
    <property type="term" value="P:transmembrane transport"/>
    <property type="evidence" value="ECO:0007669"/>
    <property type="project" value="InterPro"/>
</dbReference>
<evidence type="ECO:0000259" key="26">
    <source>
        <dbReference type="PROSITE" id="PS50051"/>
    </source>
</evidence>
<dbReference type="InterPro" id="IPR018525">
    <property type="entry name" value="MCM_CS"/>
</dbReference>
<dbReference type="GO" id="GO:0016020">
    <property type="term" value="C:membrane"/>
    <property type="evidence" value="ECO:0007669"/>
    <property type="project" value="UniProtKB-SubCell"/>
</dbReference>
<dbReference type="GO" id="GO:0042555">
    <property type="term" value="C:MCM complex"/>
    <property type="evidence" value="ECO:0007669"/>
    <property type="project" value="InterPro"/>
</dbReference>
<dbReference type="InterPro" id="IPR004841">
    <property type="entry name" value="AA-permease/SLC12A_dom"/>
</dbReference>
<evidence type="ECO:0000256" key="7">
    <source>
        <dbReference type="ARBA" id="ARBA00022692"/>
    </source>
</evidence>
<feature type="transmembrane region" description="Helical" evidence="25">
    <location>
        <begin position="2108"/>
        <end position="2127"/>
    </location>
</feature>
<dbReference type="GO" id="GO:0017116">
    <property type="term" value="F:single-stranded DNA helicase activity"/>
    <property type="evidence" value="ECO:0007669"/>
    <property type="project" value="TreeGrafter"/>
</dbReference>
<feature type="transmembrane region" description="Helical" evidence="25">
    <location>
        <begin position="2695"/>
        <end position="2715"/>
    </location>
</feature>
<feature type="domain" description="MCM C-terminal AAA(+) ATPase" evidence="26">
    <location>
        <begin position="1114"/>
        <end position="1370"/>
    </location>
</feature>
<gene>
    <name evidence="27" type="ORF">BN1723_004201</name>
</gene>
<dbReference type="Gene3D" id="3.30.1640.10">
    <property type="entry name" value="mini-chromosome maintenance (MCM) complex, chain A, domain 1"/>
    <property type="match status" value="2"/>
</dbReference>
<dbReference type="InterPro" id="IPR012340">
    <property type="entry name" value="NA-bd_OB-fold"/>
</dbReference>
<comment type="subcellular location">
    <subcellularLocation>
        <location evidence="2">Membrane</location>
        <topology evidence="2">Multi-pass membrane protein</topology>
    </subcellularLocation>
    <subcellularLocation>
        <location evidence="1">Nucleus</location>
    </subcellularLocation>
</comment>
<feature type="transmembrane region" description="Helical" evidence="25">
    <location>
        <begin position="94"/>
        <end position="118"/>
    </location>
</feature>
<feature type="transmembrane region" description="Helical" evidence="25">
    <location>
        <begin position="386"/>
        <end position="405"/>
    </location>
</feature>
<reference evidence="28" key="1">
    <citation type="submission" date="2015-05" db="EMBL/GenBank/DDBJ databases">
        <authorList>
            <person name="Fogelqvist Johan"/>
        </authorList>
    </citation>
    <scope>NUCLEOTIDE SEQUENCE [LARGE SCALE GENOMIC DNA]</scope>
</reference>
<dbReference type="InterPro" id="IPR027417">
    <property type="entry name" value="P-loop_NTPase"/>
</dbReference>
<keyword evidence="10" id="KW-0547">Nucleotide-binding</keyword>
<evidence type="ECO:0000256" key="12">
    <source>
        <dbReference type="ARBA" id="ARBA00022801"/>
    </source>
</evidence>
<keyword evidence="9" id="KW-0479">Metal-binding</keyword>
<evidence type="ECO:0000256" key="17">
    <source>
        <dbReference type="ARBA" id="ARBA00023125"/>
    </source>
</evidence>
<keyword evidence="15" id="KW-0067">ATP-binding</keyword>
<dbReference type="PRINTS" id="PR01658">
    <property type="entry name" value="MCMPROTEIN2"/>
</dbReference>
<dbReference type="Proteomes" id="UP000045706">
    <property type="component" value="Unassembled WGS sequence"/>
</dbReference>
<dbReference type="SMART" id="SM00350">
    <property type="entry name" value="MCM"/>
    <property type="match status" value="1"/>
</dbReference>
<dbReference type="Gene3D" id="1.20.1740.10">
    <property type="entry name" value="Amino acid/polyamine transporter I"/>
    <property type="match status" value="1"/>
</dbReference>
<evidence type="ECO:0000256" key="9">
    <source>
        <dbReference type="ARBA" id="ARBA00022723"/>
    </source>
</evidence>
<dbReference type="InterPro" id="IPR001208">
    <property type="entry name" value="MCM_dom"/>
</dbReference>
<dbReference type="InterPro" id="IPR031327">
    <property type="entry name" value="MCM"/>
</dbReference>
<keyword evidence="14" id="KW-0862">Zinc</keyword>
<keyword evidence="17" id="KW-0238">DNA-binding</keyword>
<evidence type="ECO:0000256" key="25">
    <source>
        <dbReference type="SAM" id="Phobius"/>
    </source>
</evidence>
<dbReference type="GO" id="GO:0016887">
    <property type="term" value="F:ATP hydrolysis activity"/>
    <property type="evidence" value="ECO:0007669"/>
    <property type="project" value="RHEA"/>
</dbReference>
<keyword evidence="16 25" id="KW-1133">Transmembrane helix</keyword>
<dbReference type="FunFam" id="2.20.28.10:FF:000002">
    <property type="entry name" value="DNA helicase"/>
    <property type="match status" value="1"/>
</dbReference>
<keyword evidence="13" id="KW-0347">Helicase</keyword>
<evidence type="ECO:0000313" key="27">
    <source>
        <dbReference type="EMBL" id="CRK36328.1"/>
    </source>
</evidence>
<keyword evidence="6" id="KW-0813">Transport</keyword>
<dbReference type="GO" id="GO:0031261">
    <property type="term" value="C:DNA replication preinitiation complex"/>
    <property type="evidence" value="ECO:0007669"/>
    <property type="project" value="UniProtKB-ARBA"/>
</dbReference>
<evidence type="ECO:0000256" key="10">
    <source>
        <dbReference type="ARBA" id="ARBA00022741"/>
    </source>
</evidence>
<evidence type="ECO:0000256" key="2">
    <source>
        <dbReference type="ARBA" id="ARBA00004141"/>
    </source>
</evidence>
<dbReference type="SUPFAM" id="SSF50249">
    <property type="entry name" value="Nucleic acid-binding proteins"/>
    <property type="match status" value="3"/>
</dbReference>
<keyword evidence="20" id="KW-0131">Cell cycle</keyword>
<dbReference type="GO" id="GO:0003697">
    <property type="term" value="F:single-stranded DNA binding"/>
    <property type="evidence" value="ECO:0007669"/>
    <property type="project" value="TreeGrafter"/>
</dbReference>
<feature type="transmembrane region" description="Helical" evidence="25">
    <location>
        <begin position="249"/>
        <end position="270"/>
    </location>
</feature>
<dbReference type="Pfam" id="PF17207">
    <property type="entry name" value="MCM_OB"/>
    <property type="match status" value="2"/>
</dbReference>
<evidence type="ECO:0000256" key="4">
    <source>
        <dbReference type="ARBA" id="ARBA00012551"/>
    </source>
</evidence>
<feature type="transmembrane region" description="Helical" evidence="25">
    <location>
        <begin position="67"/>
        <end position="88"/>
    </location>
</feature>
<dbReference type="Pfam" id="PF00324">
    <property type="entry name" value="AA_permease"/>
    <property type="match status" value="1"/>
</dbReference>
<organism evidence="27 28">
    <name type="scientific">Verticillium longisporum</name>
    <name type="common">Verticillium dahliae var. longisporum</name>
    <dbReference type="NCBI Taxonomy" id="100787"/>
    <lineage>
        <taxon>Eukaryota</taxon>
        <taxon>Fungi</taxon>
        <taxon>Dikarya</taxon>
        <taxon>Ascomycota</taxon>
        <taxon>Pezizomycotina</taxon>
        <taxon>Sordariomycetes</taxon>
        <taxon>Hypocreomycetidae</taxon>
        <taxon>Glomerellales</taxon>
        <taxon>Plectosphaerellaceae</taxon>
        <taxon>Verticillium</taxon>
    </lineage>
</organism>
<dbReference type="EMBL" id="CVQI01028890">
    <property type="protein sequence ID" value="CRK36328.1"/>
    <property type="molecule type" value="Genomic_DNA"/>
</dbReference>
<feature type="region of interest" description="Disordered" evidence="24">
    <location>
        <begin position="1"/>
        <end position="54"/>
    </location>
</feature>
<dbReference type="GO" id="GO:0005524">
    <property type="term" value="F:ATP binding"/>
    <property type="evidence" value="ECO:0007669"/>
    <property type="project" value="UniProtKB-KW"/>
</dbReference>
<evidence type="ECO:0000256" key="24">
    <source>
        <dbReference type="SAM" id="MobiDB-lite"/>
    </source>
</evidence>
<sequence length="2730" mass="301123">MDESQSADPGPSHVQITEKLRADSSASMPSMGNQTSQTTNDGTVTLVGPAPQSEGDKLRRNISIRHMVFIALGGSIGAGLFVGSGGALHAGGPLSLVLSFAIVGVGVTVTMGSLGELAATYPVAGSFYEYARRFISEPWGFTMGWNFVFAWLIIFPFELSCIVSQIRFWNETVSPAVIIAPILAGLIAVSFGGSRFYGEVEHGLGIAKVSALTIFIGMAIAIMAGAVPSDARHGTGVTFWTTRDVIANGFPGFMTLFRIAGMSYGGTELLGMTAAECNNPRRALPLATKITFFRIAIFYVVTLLFLGFVVDSHDPGLAKIGHGAQVSPFTLAAQRAGIKVLPDLFNVFVVLALLSMANASIYASSRALQALCEQGMGPRFAATIKWGVPIYAFALAFTIGLTAFVNVAPGGAVIFDWLLSLSGACNYYTWLSICASHIRFRRAWRTQGHSLDELLWTSPFGVWGSWIGIAICSTGLLASIVTSIYPLYGIHSAQDAVRDNLGIVIPMVVLASYCSWEKFYRKRTLVVMIAPADMDLTTVAALLPPGTIVPVLAAAPGRLAGLLDALFVTPQLGKVGLDVLGADGLAALGKLLEEGRIDIDDEGEYDQMDPATRRQLEAQLARRDGEVARRQRIPAAFLPGEDDDGDIDLTAQPRRRRHAYDEDPDDVMDEDIMDEELSLEALQDVKAASLTDWVSQSSVQRTIRREFKSFLTEYIDESGSSVYGNRIRTLGEINAETLEVSYDHLSSSKAILAYFLANAPAEMLKLFDEVAMDVVLLHYPDYERIHSEIHVRIFDLPVHYTLRQLRQSHLNCLVRVSGVVTRRTGVFPQLKYVKFDCTKCGVTLGPFQQESNVEVKISYCQSCQSRGPFTVNTEKTVYRNYQKLTLQESPGTVPAGRLPRTREVILLWDLIDKAKPGEEIEVTGIYRNNYDAQLNNRNGFPVFATILEANNVVKSHDQLAGFRMTEEDEAAIRKLARDPGIADKIINSIAPSIYGHTDIKTAVALSLFGGYRNYQKLTLQESPGTVPAGRLPRTREVILLWDLIDKAKPGEEIEVTGIYRNNYDAQLNNRNGFPVFATILEANNVVKSHDQLAGFRMTEEDEAAIRKLARDPGIVDKIINSIAPSIYGHTDIKTAVALSLFGGVAKVAKGSHHVRGDINVLLLGDPGTAKSQVLNIYGHTDIKTAVALSLFGGVAKVGKGSHHVRGDINVLLLGDPGTAKSQVLKYVEKTAHRAVFATGQGASAVGLTASVRRDPLTSEWTLEGGALVLADRGTCLIDEFDKMNDQDRTSIHEAMEQQTISISKAGIVTTLQARCGIIAAANPIGGRYNSTIPFSANVELTEPILSRFDILCVVRDTVEPEEDERLARFIVGSHSRSHPNPTLLSFEQDYRSKEDDRYEGIDIDDEGEYDQMDPATRRQLEAQLARRDGEVARRQRIPAAFLPGEDDDGDIDLTAQPRRRRHAYDEDPDDVMDEDIMDEELSLEALQDVKAASLTDWVSQSSVQRTIRREFKSFLTEYIDESGSSVYGNRIRTLGEINAETLEVSYDHLSSSKAILAYFLANAPAEMLKLFDEVAMDVVLLHYPDYERIHSEIHVLSRRAFVKKSRGMTLAEMTMRNWVIQPGSLITHWETIPYAGVTFLGVISLAATVAATFYTTASEAMITPKIKFGGWEHKVLQGHVRSQYANPLYVNTVCATPLRDNDPAEAGGSCLDVQYSGQSYRNLLSFMRTWDEIYANGTSIEDKLSDRPVGTTLLYDNTTMTSAWIESEFGDPAASFEDHGRIINNVTLAMPHPGVYEAAINPVNAILQPDDLSDVGEYTIRASVVSPSVNVLCVNMEEKELAPLIYTTWPNADTSPTGVGDQRIGSDNWRDDVPNMAKDEWLNRTVVDEIFKWGPEYKRRPPVFQLYPADFNMVANATHAAPASEWDQPARDALYLLAKSNALESYTLCELRSWVSPWCSTHFSISGIAGAHLKAHCEDKEDPDSYVKSYSDITWSLANRDWANVADQWRLSMDLNGGTYNNNASNARILTQLVLDQHKLNPLMPSIAEALAVLSSSTLTIASLSTPFVHYWEYPKSILASPGALQSFNASLRTQEYTSSHTFAWHNIFYLVLFFVTVFISFLGQVLSRRAFVKKSRGMTLAEMTMRNWVIQPGSLITHWETIPYAGVTFLGVISLAATVAATFYTTASEAMITPKIKFGGWEHKVLEGHVRSQYANPLYVNTVCATPLRDNDPAEAGGSCLDVQYSGQSYRNLLSFMRTWDEIYANGTSTEDKLSDRPVGTTLLYDNTTMTSAWIESEFGDPAASFEDHGRIINNVTLAMPHPGVYEAAINPVNAILQPDDLSDVGEYTIRASVVSPSVNVLCVNMEKKELAPLIYTAWPNADTSPTGVGDQLIGSDNWRDDVPNMAKDEWLNRTVVDEIFKWGPEYKRRPPVFQLYPADFNMVANATHAAPASEWDQPARDALYLLAKSSALESYTLCELRSWVSPWCSTHFSISGIAGAHLKAHCEDKEDPDSYVKSYSDITWSLANRDWANVADQWRLSMDLNGGTYNNNASNARILTQLVLGQHKLNPLMPSIAEALAVLSSSTLTIASLSTPFVHYWEYPKSILASPGALQPFNASLRTQEYTSSHTFAWHNIFYLVLFFVFAINVFCLGSSHLHSPTTANMPAVNTLVARDALNQLAKRNWPKQEPGLMAVFVIVGLVAIVLIGIYFFKWNNKRKARAQTQQI</sequence>
<dbReference type="Pfam" id="PF00493">
    <property type="entry name" value="MCM"/>
    <property type="match status" value="1"/>
</dbReference>
<evidence type="ECO:0000256" key="11">
    <source>
        <dbReference type="ARBA" id="ARBA00022771"/>
    </source>
</evidence>
<dbReference type="PROSITE" id="PS00218">
    <property type="entry name" value="AMINO_ACID_PERMEASE_1"/>
    <property type="match status" value="1"/>
</dbReference>
<dbReference type="PANTHER" id="PTHR11630">
    <property type="entry name" value="DNA REPLICATION LICENSING FACTOR MCM FAMILY MEMBER"/>
    <property type="match status" value="1"/>
</dbReference>
<dbReference type="Gene3D" id="2.40.50.140">
    <property type="entry name" value="Nucleic acid-binding proteins"/>
    <property type="match status" value="2"/>
</dbReference>
<keyword evidence="7 25" id="KW-0812">Transmembrane</keyword>
<dbReference type="Pfam" id="PF14551">
    <property type="entry name" value="MCM_N"/>
    <property type="match status" value="2"/>
</dbReference>
<dbReference type="Gene3D" id="3.40.50.300">
    <property type="entry name" value="P-loop containing nucleotide triphosphate hydrolases"/>
    <property type="match status" value="2"/>
</dbReference>
<dbReference type="GO" id="GO:0006865">
    <property type="term" value="P:amino acid transport"/>
    <property type="evidence" value="ECO:0007669"/>
    <property type="project" value="InterPro"/>
</dbReference>
<feature type="transmembrane region" description="Helical" evidence="25">
    <location>
        <begin position="139"/>
        <end position="157"/>
    </location>
</feature>
<feature type="transmembrane region" description="Helical" evidence="25">
    <location>
        <begin position="460"/>
        <end position="488"/>
    </location>
</feature>
<dbReference type="GO" id="GO:0008270">
    <property type="term" value="F:zinc ion binding"/>
    <property type="evidence" value="ECO:0007669"/>
    <property type="project" value="UniProtKB-KW"/>
</dbReference>
<evidence type="ECO:0000256" key="21">
    <source>
        <dbReference type="ARBA" id="ARBA00047995"/>
    </source>
</evidence>
<keyword evidence="11" id="KW-0863">Zinc-finger</keyword>
<dbReference type="PRINTS" id="PR01657">
    <property type="entry name" value="MCMFAMILY"/>
</dbReference>
<comment type="catalytic activity">
    <reaction evidence="21">
        <text>ATP + H2O = ADP + phosphate + H(+)</text>
        <dbReference type="Rhea" id="RHEA:13065"/>
        <dbReference type="ChEBI" id="CHEBI:15377"/>
        <dbReference type="ChEBI" id="CHEBI:15378"/>
        <dbReference type="ChEBI" id="CHEBI:30616"/>
        <dbReference type="ChEBI" id="CHEBI:43474"/>
        <dbReference type="ChEBI" id="CHEBI:456216"/>
        <dbReference type="EC" id="3.6.4.12"/>
    </reaction>
</comment>
<keyword evidence="8" id="KW-0235">DNA replication</keyword>
<evidence type="ECO:0000256" key="5">
    <source>
        <dbReference type="ARBA" id="ARBA00018925"/>
    </source>
</evidence>
<dbReference type="GO" id="GO:0000727">
    <property type="term" value="P:double-strand break repair via break-induced replication"/>
    <property type="evidence" value="ECO:0007669"/>
    <property type="project" value="TreeGrafter"/>
</dbReference>
<feature type="transmembrane region" description="Helical" evidence="25">
    <location>
        <begin position="417"/>
        <end position="440"/>
    </location>
</feature>
<dbReference type="GO" id="GO:1902975">
    <property type="term" value="P:mitotic DNA replication initiation"/>
    <property type="evidence" value="ECO:0007669"/>
    <property type="project" value="TreeGrafter"/>
</dbReference>
<evidence type="ECO:0000256" key="13">
    <source>
        <dbReference type="ARBA" id="ARBA00022806"/>
    </source>
</evidence>
<evidence type="ECO:0000256" key="14">
    <source>
        <dbReference type="ARBA" id="ARBA00022833"/>
    </source>
</evidence>
<name>A0A0G4MPY3_VERLO</name>
<evidence type="ECO:0000256" key="19">
    <source>
        <dbReference type="ARBA" id="ARBA00023242"/>
    </source>
</evidence>
<keyword evidence="19" id="KW-0539">Nucleus</keyword>